<gene>
    <name evidence="1" type="ORF">CEJ86_24880</name>
</gene>
<evidence type="ECO:0000313" key="2">
    <source>
        <dbReference type="Proteomes" id="UP000231987"/>
    </source>
</evidence>
<dbReference type="RefSeq" id="WP_100673864.1">
    <property type="nucleotide sequence ID" value="NZ_NJGD01000014.1"/>
</dbReference>
<organism evidence="1 2">
    <name type="scientific">Rhizobium meliloti</name>
    <name type="common">Ensifer meliloti</name>
    <name type="synonym">Sinorhizobium meliloti</name>
    <dbReference type="NCBI Taxonomy" id="382"/>
    <lineage>
        <taxon>Bacteria</taxon>
        <taxon>Pseudomonadati</taxon>
        <taxon>Pseudomonadota</taxon>
        <taxon>Alphaproteobacteria</taxon>
        <taxon>Hyphomicrobiales</taxon>
        <taxon>Rhizobiaceae</taxon>
        <taxon>Sinorhizobium/Ensifer group</taxon>
        <taxon>Sinorhizobium</taxon>
    </lineage>
</organism>
<dbReference type="EMBL" id="NJGD01000014">
    <property type="protein sequence ID" value="PJR12811.1"/>
    <property type="molecule type" value="Genomic_DNA"/>
</dbReference>
<comment type="caution">
    <text evidence="1">The sequence shown here is derived from an EMBL/GenBank/DDBJ whole genome shotgun (WGS) entry which is preliminary data.</text>
</comment>
<proteinExistence type="predicted"/>
<dbReference type="Proteomes" id="UP000231987">
    <property type="component" value="Unassembled WGS sequence"/>
</dbReference>
<sequence length="153" mass="17400">MKRTRYTGFLIDPLNATIGPGYIFDPFDEHQHQPKTQLRQLLGARALHTLPIELAGHRHLIWHDAQDTESYWTAMLQINRSQFVAGRAIVFADDNKDELDKEASPFGIEPKISMGELAELTTCIQPIIVPRLREEQIAGFDLALVRKRPSIIS</sequence>
<dbReference type="AlphaFoldDB" id="A0A2J0YX16"/>
<reference evidence="1 2" key="1">
    <citation type="submission" date="2017-06" db="EMBL/GenBank/DDBJ databases">
        <title>Ensifer strains isolated from leguminous trees and herbs display diverse denitrification phenotypes with some acting as strong N2O sinks.</title>
        <authorList>
            <person name="Woliy K."/>
            <person name="Mania D."/>
            <person name="Bakken L.R."/>
            <person name="Frostegard A."/>
        </authorList>
    </citation>
    <scope>NUCLEOTIDE SEQUENCE [LARGE SCALE GENOMIC DNA]</scope>
    <source>
        <strain evidence="1 2">AC50a</strain>
    </source>
</reference>
<name>A0A2J0YX16_RHIML</name>
<accession>A0A2J0YX16</accession>
<protein>
    <submittedName>
        <fullName evidence="1">Uncharacterized protein</fullName>
    </submittedName>
</protein>
<evidence type="ECO:0000313" key="1">
    <source>
        <dbReference type="EMBL" id="PJR12811.1"/>
    </source>
</evidence>